<dbReference type="GO" id="GO:0080008">
    <property type="term" value="C:Cul4-RING E3 ubiquitin ligase complex"/>
    <property type="evidence" value="ECO:0007669"/>
    <property type="project" value="TreeGrafter"/>
</dbReference>
<keyword evidence="2" id="KW-0677">Repeat</keyword>
<feature type="compositionally biased region" description="Acidic residues" evidence="4">
    <location>
        <begin position="1008"/>
        <end position="1019"/>
    </location>
</feature>
<protein>
    <recommendedName>
        <fullName evidence="7">WD40 repeat-like protein</fullName>
    </recommendedName>
</protein>
<organism evidence="5 6">
    <name type="scientific">Pseudopithomyces chartarum</name>
    <dbReference type="NCBI Taxonomy" id="1892770"/>
    <lineage>
        <taxon>Eukaryota</taxon>
        <taxon>Fungi</taxon>
        <taxon>Dikarya</taxon>
        <taxon>Ascomycota</taxon>
        <taxon>Pezizomycotina</taxon>
        <taxon>Dothideomycetes</taxon>
        <taxon>Pleosporomycetidae</taxon>
        <taxon>Pleosporales</taxon>
        <taxon>Massarineae</taxon>
        <taxon>Didymosphaeriaceae</taxon>
        <taxon>Pseudopithomyces</taxon>
    </lineage>
</organism>
<dbReference type="EMBL" id="WVTA01000001">
    <property type="protein sequence ID" value="KAK3217509.1"/>
    <property type="molecule type" value="Genomic_DNA"/>
</dbReference>
<dbReference type="PROSITE" id="PS50082">
    <property type="entry name" value="WD_REPEATS_2"/>
    <property type="match status" value="2"/>
</dbReference>
<dbReference type="SMART" id="SM00320">
    <property type="entry name" value="WD40"/>
    <property type="match status" value="6"/>
</dbReference>
<dbReference type="Proteomes" id="UP001280581">
    <property type="component" value="Unassembled WGS sequence"/>
</dbReference>
<evidence type="ECO:0000256" key="1">
    <source>
        <dbReference type="ARBA" id="ARBA00022574"/>
    </source>
</evidence>
<feature type="region of interest" description="Disordered" evidence="4">
    <location>
        <begin position="283"/>
        <end position="303"/>
    </location>
</feature>
<dbReference type="GO" id="GO:0045717">
    <property type="term" value="P:negative regulation of fatty acid biosynthetic process"/>
    <property type="evidence" value="ECO:0007669"/>
    <property type="project" value="TreeGrafter"/>
</dbReference>
<proteinExistence type="predicted"/>
<dbReference type="Gene3D" id="2.130.10.10">
    <property type="entry name" value="YVTN repeat-like/Quinoprotein amine dehydrogenase"/>
    <property type="match status" value="3"/>
</dbReference>
<feature type="compositionally biased region" description="Basic residues" evidence="4">
    <location>
        <begin position="374"/>
        <end position="389"/>
    </location>
</feature>
<evidence type="ECO:0000256" key="4">
    <source>
        <dbReference type="SAM" id="MobiDB-lite"/>
    </source>
</evidence>
<dbReference type="InterPro" id="IPR001680">
    <property type="entry name" value="WD40_rpt"/>
</dbReference>
<evidence type="ECO:0008006" key="7">
    <source>
        <dbReference type="Google" id="ProtNLM"/>
    </source>
</evidence>
<keyword evidence="1 3" id="KW-0853">WD repeat</keyword>
<dbReference type="PANTHER" id="PTHR15574">
    <property type="entry name" value="WD REPEAT DOMAIN-CONTAINING FAMILY"/>
    <property type="match status" value="1"/>
</dbReference>
<keyword evidence="6" id="KW-1185">Reference proteome</keyword>
<feature type="compositionally biased region" description="Acidic residues" evidence="4">
    <location>
        <begin position="805"/>
        <end position="843"/>
    </location>
</feature>
<accession>A0AAN6RNE0</accession>
<feature type="region of interest" description="Disordered" evidence="4">
    <location>
        <begin position="363"/>
        <end position="414"/>
    </location>
</feature>
<dbReference type="InterPro" id="IPR015943">
    <property type="entry name" value="WD40/YVTN_repeat-like_dom_sf"/>
</dbReference>
<feature type="region of interest" description="Disordered" evidence="4">
    <location>
        <begin position="803"/>
        <end position="845"/>
    </location>
</feature>
<comment type="caution">
    <text evidence="5">The sequence shown here is derived from an EMBL/GenBank/DDBJ whole genome shotgun (WGS) entry which is preliminary data.</text>
</comment>
<feature type="compositionally biased region" description="Basic and acidic residues" evidence="4">
    <location>
        <begin position="399"/>
        <end position="411"/>
    </location>
</feature>
<evidence type="ECO:0000313" key="5">
    <source>
        <dbReference type="EMBL" id="KAK3217509.1"/>
    </source>
</evidence>
<feature type="repeat" description="WD" evidence="3">
    <location>
        <begin position="170"/>
        <end position="211"/>
    </location>
</feature>
<evidence type="ECO:0000256" key="2">
    <source>
        <dbReference type="ARBA" id="ARBA00022737"/>
    </source>
</evidence>
<gene>
    <name evidence="5" type="ORF">GRF29_1g3288931</name>
</gene>
<dbReference type="InterPro" id="IPR036322">
    <property type="entry name" value="WD40_repeat_dom_sf"/>
</dbReference>
<feature type="region of interest" description="Disordered" evidence="4">
    <location>
        <begin position="967"/>
        <end position="1019"/>
    </location>
</feature>
<sequence length="1097" mass="121707">MKYTVYDRLLRREVATNRTKPYSSVLGLYGDRQWAQDMDIVNELEGHTGCVNTLCWSTSGRLLASGSDDHRINIHSYQPESSTSQFSLTTSILTGHQSNIFSVKFMPYSNDRTIVSATDDVRIFDIEHSGHSAFSSTAPNRPQGAGPRVGIHGVRDGVTLTEGDTNAKAFRCHKETVKRIVTEDTPFYFLTCSEDGDVRQWDIRQPSKFYPPQRDNMMPSWAAGTGVSDSVPDPLISYSRYNLDLNTVSCSPSQPHYIALGGAHLHCFLHDRRMLGRDKVNERGAKLPSPAARGQHDDESMSKATQCVKKFAPNGQQRMRRRDNGHITACKISDANPNELVVSWSGEHIYGFDIMRSPDASEEVEESGVSTGPSKRRVKDSSRKRKRPKSSVLSQDGANRAESRQRTRSPEESLALRVNYANGQSEEIRVEAPQEPLSPGEAAAIQETDHYRIAKTTIGLLPKLFSLFEGSETSDSDSPNAHKPTFTSILGFVASVLPDMDEISRTWRYPVDPTPIDVAVQNKLREQRGSFRRFVQAAGTLARVLGGQLRMGGDANAVITQYFASIQHAPGERQVPPREQFTYDFLKAILLWLDGGVQSVIDGFSSPSSNIRMPLPQDADSEAIDEILIPYLLQIASDNPIINVDVSRFEADETRVLYSSEKAAVIAFSRAMKVPFVDLIGSHESTSGEESTEDMPGQDRATAVRNWAFKIGRGLLLSAAKDVRFANVDRAFGGRGIADASIQAEENEHRQRQEDIDPLAEDDVVVDAELVSQAWAEQSSSGATSSTPLVDEDDDVDMAARMTEEAVEEEEGEEEEEDDGEESDGDVDLQDEEEEEEGDIDEDGLARTRSGRVLWRSDFDRNYLRERVESHVPCAPHTRVYTGHCNVRTVKDVNFFGQNDEYVVSGSDCGHFFIWDRKTAQLVNILEGDGEVVNVVQGHPYEPTMAVSGIDHTIKIFSPDAAAQRNARKGVGVHSADRGLSSLGFGRRRRPRRPSATSVTEVPRDSLLSEDDDDDDDEVAEHGLKSRKAMHEQYQITSQNDMDRKGGREDAFITRALLAQFAQRLHGHQQILVGGGDDDEEGETTILLNNDEGCNVM</sequence>
<name>A0AAN6RNE0_9PLEO</name>
<dbReference type="SUPFAM" id="SSF50978">
    <property type="entry name" value="WD40 repeat-like"/>
    <property type="match status" value="1"/>
</dbReference>
<dbReference type="InterPro" id="IPR045151">
    <property type="entry name" value="DCAF8"/>
</dbReference>
<evidence type="ECO:0000313" key="6">
    <source>
        <dbReference type="Proteomes" id="UP001280581"/>
    </source>
</evidence>
<dbReference type="PROSITE" id="PS50294">
    <property type="entry name" value="WD_REPEATS_REGION"/>
    <property type="match status" value="1"/>
</dbReference>
<dbReference type="AlphaFoldDB" id="A0AAN6RNE0"/>
<dbReference type="PANTHER" id="PTHR15574:SF40">
    <property type="entry name" value="WD AND TETRATRICOPEPTIDE REPEATS PROTEIN 1"/>
    <property type="match status" value="1"/>
</dbReference>
<reference evidence="5 6" key="1">
    <citation type="submission" date="2021-02" db="EMBL/GenBank/DDBJ databases">
        <title>Genome assembly of Pseudopithomyces chartarum.</title>
        <authorList>
            <person name="Jauregui R."/>
            <person name="Singh J."/>
            <person name="Voisey C."/>
        </authorList>
    </citation>
    <scope>NUCLEOTIDE SEQUENCE [LARGE SCALE GENOMIC DNA]</scope>
    <source>
        <strain evidence="5 6">AGR01</strain>
    </source>
</reference>
<dbReference type="GO" id="GO:0005737">
    <property type="term" value="C:cytoplasm"/>
    <property type="evidence" value="ECO:0007669"/>
    <property type="project" value="TreeGrafter"/>
</dbReference>
<evidence type="ECO:0000256" key="3">
    <source>
        <dbReference type="PROSITE-ProRule" id="PRU00221"/>
    </source>
</evidence>
<dbReference type="Pfam" id="PF00400">
    <property type="entry name" value="WD40"/>
    <property type="match status" value="3"/>
</dbReference>
<feature type="repeat" description="WD" evidence="3">
    <location>
        <begin position="44"/>
        <end position="85"/>
    </location>
</feature>